<dbReference type="EMBL" id="KZ454129">
    <property type="protein sequence ID" value="PKA46610.1"/>
    <property type="molecule type" value="Genomic_DNA"/>
</dbReference>
<evidence type="ECO:0000256" key="1">
    <source>
        <dbReference type="ARBA" id="ARBA00004123"/>
    </source>
</evidence>
<comment type="subcellular location">
    <subcellularLocation>
        <location evidence="1">Nucleus</location>
    </subcellularLocation>
</comment>
<dbReference type="GO" id="GO:0006355">
    <property type="term" value="P:regulation of DNA-templated transcription"/>
    <property type="evidence" value="ECO:0007669"/>
    <property type="project" value="InterPro"/>
</dbReference>
<evidence type="ECO:0000259" key="7">
    <source>
        <dbReference type="PROSITE" id="PS50888"/>
    </source>
</evidence>
<dbReference type="GO" id="GO:0046983">
    <property type="term" value="F:protein dimerization activity"/>
    <property type="evidence" value="ECO:0007669"/>
    <property type="project" value="InterPro"/>
</dbReference>
<dbReference type="InterPro" id="IPR044660">
    <property type="entry name" value="IBH1-like"/>
</dbReference>
<evidence type="ECO:0000256" key="4">
    <source>
        <dbReference type="ARBA" id="ARBA00023163"/>
    </source>
</evidence>
<dbReference type="PROSITE" id="PS50888">
    <property type="entry name" value="BHLH"/>
    <property type="match status" value="1"/>
</dbReference>
<feature type="compositionally biased region" description="Low complexity" evidence="6">
    <location>
        <begin position="1"/>
        <end position="22"/>
    </location>
</feature>
<dbReference type="STRING" id="1088818.A0A2H9ZTI5"/>
<proteinExistence type="inferred from homology"/>
<feature type="region of interest" description="Disordered" evidence="6">
    <location>
        <begin position="1"/>
        <end position="43"/>
    </location>
</feature>
<dbReference type="InterPro" id="IPR036638">
    <property type="entry name" value="HLH_DNA-bd_sf"/>
</dbReference>
<keyword evidence="4" id="KW-0804">Transcription</keyword>
<feature type="domain" description="BHLH" evidence="7">
    <location>
        <begin position="116"/>
        <end position="165"/>
    </location>
</feature>
<dbReference type="OrthoDB" id="1647165at2759"/>
<keyword evidence="3" id="KW-0805">Transcription regulation</keyword>
<gene>
    <name evidence="8" type="primary">BHLH150</name>
    <name evidence="8" type="ORF">AXF42_Ash019351</name>
</gene>
<dbReference type="PANTHER" id="PTHR33124:SF51">
    <property type="entry name" value="BHLH DOMAIN-CONTAINING PROTEIN"/>
    <property type="match status" value="1"/>
</dbReference>
<reference evidence="8 9" key="1">
    <citation type="journal article" date="2017" name="Nature">
        <title>The Apostasia genome and the evolution of orchids.</title>
        <authorList>
            <person name="Zhang G.Q."/>
            <person name="Liu K.W."/>
            <person name="Li Z."/>
            <person name="Lohaus R."/>
            <person name="Hsiao Y.Y."/>
            <person name="Niu S.C."/>
            <person name="Wang J.Y."/>
            <person name="Lin Y.C."/>
            <person name="Xu Q."/>
            <person name="Chen L.J."/>
            <person name="Yoshida K."/>
            <person name="Fujiwara S."/>
            <person name="Wang Z.W."/>
            <person name="Zhang Y.Q."/>
            <person name="Mitsuda N."/>
            <person name="Wang M."/>
            <person name="Liu G.H."/>
            <person name="Pecoraro L."/>
            <person name="Huang H.X."/>
            <person name="Xiao X.J."/>
            <person name="Lin M."/>
            <person name="Wu X.Y."/>
            <person name="Wu W.L."/>
            <person name="Chen Y.Y."/>
            <person name="Chang S.B."/>
            <person name="Sakamoto S."/>
            <person name="Ohme-Takagi M."/>
            <person name="Yagi M."/>
            <person name="Zeng S.J."/>
            <person name="Shen C.Y."/>
            <person name="Yeh C.M."/>
            <person name="Luo Y.B."/>
            <person name="Tsai W.C."/>
            <person name="Van de Peer Y."/>
            <person name="Liu Z.J."/>
        </authorList>
    </citation>
    <scope>NUCLEOTIDE SEQUENCE [LARGE SCALE GENOMIC DNA]</scope>
    <source>
        <strain evidence="9">cv. Shenzhen</strain>
        <tissue evidence="8">Stem</tissue>
    </source>
</reference>
<dbReference type="Proteomes" id="UP000236161">
    <property type="component" value="Unassembled WGS sequence"/>
</dbReference>
<dbReference type="InterPro" id="IPR011598">
    <property type="entry name" value="bHLH_dom"/>
</dbReference>
<evidence type="ECO:0000256" key="2">
    <source>
        <dbReference type="ARBA" id="ARBA00005510"/>
    </source>
</evidence>
<organism evidence="8 9">
    <name type="scientific">Apostasia shenzhenica</name>
    <dbReference type="NCBI Taxonomy" id="1088818"/>
    <lineage>
        <taxon>Eukaryota</taxon>
        <taxon>Viridiplantae</taxon>
        <taxon>Streptophyta</taxon>
        <taxon>Embryophyta</taxon>
        <taxon>Tracheophyta</taxon>
        <taxon>Spermatophyta</taxon>
        <taxon>Magnoliopsida</taxon>
        <taxon>Liliopsida</taxon>
        <taxon>Asparagales</taxon>
        <taxon>Orchidaceae</taxon>
        <taxon>Apostasioideae</taxon>
        <taxon>Apostasia</taxon>
    </lineage>
</organism>
<evidence type="ECO:0000256" key="5">
    <source>
        <dbReference type="ARBA" id="ARBA00023242"/>
    </source>
</evidence>
<dbReference type="InterPro" id="IPR044549">
    <property type="entry name" value="bHLH_AtIBH1-like"/>
</dbReference>
<dbReference type="GO" id="GO:0000976">
    <property type="term" value="F:transcription cis-regulatory region binding"/>
    <property type="evidence" value="ECO:0007669"/>
    <property type="project" value="UniProtKB-ARBA"/>
</dbReference>
<evidence type="ECO:0000256" key="6">
    <source>
        <dbReference type="SAM" id="MobiDB-lite"/>
    </source>
</evidence>
<accession>A0A2H9ZTI5</accession>
<dbReference type="Gene3D" id="4.10.280.10">
    <property type="entry name" value="Helix-loop-helix DNA-binding domain"/>
    <property type="match status" value="1"/>
</dbReference>
<dbReference type="PANTHER" id="PTHR33124">
    <property type="entry name" value="TRANSCRIPTION FACTOR IBH1-LIKE 1"/>
    <property type="match status" value="1"/>
</dbReference>
<keyword evidence="5" id="KW-0539">Nucleus</keyword>
<keyword evidence="9" id="KW-1185">Reference proteome</keyword>
<dbReference type="AlphaFoldDB" id="A0A2H9ZTI5"/>
<evidence type="ECO:0000256" key="3">
    <source>
        <dbReference type="ARBA" id="ARBA00023015"/>
    </source>
</evidence>
<dbReference type="GO" id="GO:0005634">
    <property type="term" value="C:nucleus"/>
    <property type="evidence" value="ECO:0007669"/>
    <property type="project" value="UniProtKB-SubCell"/>
</dbReference>
<evidence type="ECO:0000313" key="9">
    <source>
        <dbReference type="Proteomes" id="UP000236161"/>
    </source>
</evidence>
<evidence type="ECO:0000313" key="8">
    <source>
        <dbReference type="EMBL" id="PKA46610.1"/>
    </source>
</evidence>
<sequence length="202" mass="22211">MIPPHSSAAGDASSVAGDAAGGTKKTKARRQSPPESKWRRGAQQRIYGRRLLEAIRARPADPRSIKDAADSALALTAGGQTRWSRAVLFGRSRRRRTVHLKAGGKIRRRQLRRKMVAEASMELPPALRRKKVRDRLRVLSKIVPGCRKLSAPSLLEETADYVAALEMQVKTMRALADALSAATLSERDPVHDPHGRGENLES</sequence>
<dbReference type="SUPFAM" id="SSF47459">
    <property type="entry name" value="HLH, helix-loop-helix DNA-binding domain"/>
    <property type="match status" value="1"/>
</dbReference>
<name>A0A2H9ZTI5_9ASPA</name>
<dbReference type="CDD" id="cd11444">
    <property type="entry name" value="bHLH_AtIBH1_like"/>
    <property type="match status" value="1"/>
</dbReference>
<protein>
    <submittedName>
        <fullName evidence="8">Transcription factor bHLH150</fullName>
    </submittedName>
</protein>
<comment type="similarity">
    <text evidence="2">Belongs to the bHLH protein family.</text>
</comment>